<keyword evidence="1" id="KW-0472">Membrane</keyword>
<dbReference type="AlphaFoldDB" id="A0A6P2BYR4"/>
<keyword evidence="1" id="KW-1133">Transmembrane helix</keyword>
<comment type="caution">
    <text evidence="2">The sequence shown here is derived from an EMBL/GenBank/DDBJ whole genome shotgun (WGS) entry which is preliminary data.</text>
</comment>
<feature type="transmembrane region" description="Helical" evidence="1">
    <location>
        <begin position="20"/>
        <end position="37"/>
    </location>
</feature>
<keyword evidence="1" id="KW-0812">Transmembrane</keyword>
<accession>A0A6P2BYR4</accession>
<evidence type="ECO:0000256" key="1">
    <source>
        <dbReference type="SAM" id="Phobius"/>
    </source>
</evidence>
<dbReference type="RefSeq" id="WP_145856051.1">
    <property type="nucleotide sequence ID" value="NZ_RPFW01000004.1"/>
</dbReference>
<evidence type="ECO:0000313" key="2">
    <source>
        <dbReference type="EMBL" id="TVZ03361.1"/>
    </source>
</evidence>
<dbReference type="EMBL" id="RPFW01000004">
    <property type="protein sequence ID" value="TVZ03361.1"/>
    <property type="molecule type" value="Genomic_DNA"/>
</dbReference>
<name>A0A6P2BYR4_9ACTN</name>
<proteinExistence type="predicted"/>
<dbReference type="Proteomes" id="UP000460272">
    <property type="component" value="Unassembled WGS sequence"/>
</dbReference>
<sequence>MFVLLGFPDGRLPSRRWRPAAWFVAAVYVLEALGFVMRADRVWGDPFVSQSQDWDSGLCLAALVSRPPLAPRQ</sequence>
<reference evidence="2 3" key="1">
    <citation type="submission" date="2018-11" db="EMBL/GenBank/DDBJ databases">
        <title>Trebonia kvetii gen.nov., sp.nov., a novel acidophilic actinobacterium, and proposal of the new actinobacterial family Treboniaceae fam. nov.</title>
        <authorList>
            <person name="Rapoport D."/>
            <person name="Sagova-Mareckova M."/>
            <person name="Sedlacek I."/>
            <person name="Provaznik J."/>
            <person name="Kralova S."/>
            <person name="Pavlinic D."/>
            <person name="Benes V."/>
            <person name="Kopecky J."/>
        </authorList>
    </citation>
    <scope>NUCLEOTIDE SEQUENCE [LARGE SCALE GENOMIC DNA]</scope>
    <source>
        <strain evidence="2 3">15Tr583</strain>
    </source>
</reference>
<gene>
    <name evidence="2" type="ORF">EAS64_23430</name>
</gene>
<keyword evidence="3" id="KW-1185">Reference proteome</keyword>
<protein>
    <submittedName>
        <fullName evidence="2">Uncharacterized protein</fullName>
    </submittedName>
</protein>
<evidence type="ECO:0000313" key="3">
    <source>
        <dbReference type="Proteomes" id="UP000460272"/>
    </source>
</evidence>
<dbReference type="OrthoDB" id="3808459at2"/>
<organism evidence="2 3">
    <name type="scientific">Trebonia kvetii</name>
    <dbReference type="NCBI Taxonomy" id="2480626"/>
    <lineage>
        <taxon>Bacteria</taxon>
        <taxon>Bacillati</taxon>
        <taxon>Actinomycetota</taxon>
        <taxon>Actinomycetes</taxon>
        <taxon>Streptosporangiales</taxon>
        <taxon>Treboniaceae</taxon>
        <taxon>Trebonia</taxon>
    </lineage>
</organism>